<dbReference type="AlphaFoldDB" id="A0A4R1QKS1"/>
<name>A0A4R1QKS1_9FIRM</name>
<sequence>MRRVESLPKLRGPAERGTAVMKMITAIVNKEDSKNVCNELIKAGFSVTRLSTTGGFLMAGNMTLMIGTDDEKVDECIGLISKCCKQRTEVVPSTASYGIGVATAYPLQVTVGGATVFVTNVERFEKL</sequence>
<dbReference type="PANTHER" id="PTHR38456">
    <property type="entry name" value="CYCLIC DI-AMP RECEPTOR A"/>
    <property type="match status" value="1"/>
</dbReference>
<evidence type="ECO:0000313" key="2">
    <source>
        <dbReference type="Proteomes" id="UP000295184"/>
    </source>
</evidence>
<dbReference type="InterPro" id="IPR011322">
    <property type="entry name" value="N-reg_PII-like_a/b"/>
</dbReference>
<gene>
    <name evidence="1" type="ORF">EDD77_12714</name>
</gene>
<comment type="caution">
    <text evidence="1">The sequence shown here is derived from an EMBL/GenBank/DDBJ whole genome shotgun (WGS) entry which is preliminary data.</text>
</comment>
<dbReference type="EMBL" id="SLUM01000027">
    <property type="protein sequence ID" value="TCL53767.1"/>
    <property type="molecule type" value="Genomic_DNA"/>
</dbReference>
<protein>
    <submittedName>
        <fullName evidence="1">Uncharacterized protein YaaQ</fullName>
    </submittedName>
</protein>
<accession>A0A4R1QKS1</accession>
<dbReference type="SUPFAM" id="SSF54913">
    <property type="entry name" value="GlnB-like"/>
    <property type="match status" value="1"/>
</dbReference>
<organism evidence="1 2">
    <name type="scientific">Allofournierella massiliensis</name>
    <dbReference type="NCBI Taxonomy" id="1650663"/>
    <lineage>
        <taxon>Bacteria</taxon>
        <taxon>Bacillati</taxon>
        <taxon>Bacillota</taxon>
        <taxon>Clostridia</taxon>
        <taxon>Eubacteriales</taxon>
        <taxon>Oscillospiraceae</taxon>
        <taxon>Allofournierella</taxon>
    </lineage>
</organism>
<reference evidence="1 2" key="1">
    <citation type="submission" date="2019-03" db="EMBL/GenBank/DDBJ databases">
        <title>Genomic Encyclopedia of Type Strains, Phase IV (KMG-IV): sequencing the most valuable type-strain genomes for metagenomic binning, comparative biology and taxonomic classification.</title>
        <authorList>
            <person name="Goeker M."/>
        </authorList>
    </citation>
    <scope>NUCLEOTIDE SEQUENCE [LARGE SCALE GENOMIC DNA]</scope>
    <source>
        <strain evidence="1 2">DSM 100451</strain>
    </source>
</reference>
<dbReference type="STRING" id="1650663.GCA_001486665_00927"/>
<dbReference type="Gene3D" id="3.30.70.120">
    <property type="match status" value="1"/>
</dbReference>
<dbReference type="InterPro" id="IPR015867">
    <property type="entry name" value="N-reg_PII/ATP_PRibTrfase_C"/>
</dbReference>
<dbReference type="Proteomes" id="UP000295184">
    <property type="component" value="Unassembled WGS sequence"/>
</dbReference>
<proteinExistence type="predicted"/>
<dbReference type="InterPro" id="IPR010375">
    <property type="entry name" value="CdAMP_rec"/>
</dbReference>
<evidence type="ECO:0000313" key="1">
    <source>
        <dbReference type="EMBL" id="TCL53767.1"/>
    </source>
</evidence>
<dbReference type="Pfam" id="PF06153">
    <property type="entry name" value="CdAMP_rec"/>
    <property type="match status" value="1"/>
</dbReference>
<dbReference type="PANTHER" id="PTHR38456:SF1">
    <property type="entry name" value="CYCLIC DI-AMP RECEPTOR A"/>
    <property type="match status" value="1"/>
</dbReference>